<gene>
    <name evidence="1" type="ORF">XBP1_2480004</name>
</gene>
<dbReference type="AlphaFoldDB" id="A0A077NFC6"/>
<name>A0A077NFC6_XENBV</name>
<evidence type="ECO:0000313" key="1">
    <source>
        <dbReference type="EMBL" id="CDG97112.1"/>
    </source>
</evidence>
<dbReference type="Proteomes" id="UP000028511">
    <property type="component" value="Unassembled WGS sequence"/>
</dbReference>
<comment type="caution">
    <text evidence="1">The sequence shown here is derived from an EMBL/GenBank/DDBJ whole genome shotgun (WGS) entry which is preliminary data.</text>
</comment>
<dbReference type="HOGENOM" id="CLU_3319432_0_0_6"/>
<evidence type="ECO:0000313" key="2">
    <source>
        <dbReference type="Proteomes" id="UP000028511"/>
    </source>
</evidence>
<dbReference type="EMBL" id="CBSW010000166">
    <property type="protein sequence ID" value="CDG97112.1"/>
    <property type="molecule type" value="Genomic_DNA"/>
</dbReference>
<protein>
    <submittedName>
        <fullName evidence="1">Uncharacterized protein</fullName>
    </submittedName>
</protein>
<proteinExistence type="predicted"/>
<sequence>MAVYDKHTYLNEQREAYERWWDKLTKIVSRPPSQRYPAVEN</sequence>
<organism evidence="1 2">
    <name type="scientific">Xenorhabdus bovienii str. puntauvense</name>
    <dbReference type="NCBI Taxonomy" id="1398201"/>
    <lineage>
        <taxon>Bacteria</taxon>
        <taxon>Pseudomonadati</taxon>
        <taxon>Pseudomonadota</taxon>
        <taxon>Gammaproteobacteria</taxon>
        <taxon>Enterobacterales</taxon>
        <taxon>Morganellaceae</taxon>
        <taxon>Xenorhabdus</taxon>
    </lineage>
</organism>
<reference evidence="1" key="1">
    <citation type="submission" date="2013-07" db="EMBL/GenBank/DDBJ databases">
        <title>Sub-species coevolution in mutualistic symbiosis.</title>
        <authorList>
            <person name="Murfin K."/>
            <person name="Klassen J."/>
            <person name="Lee M."/>
            <person name="Forst S."/>
            <person name="Stock P."/>
            <person name="Goodrich-Blair H."/>
        </authorList>
    </citation>
    <scope>NUCLEOTIDE SEQUENCE [LARGE SCALE GENOMIC DNA]</scope>
    <source>
        <strain evidence="1">Puntauvense</strain>
    </source>
</reference>
<accession>A0A077NFC6</accession>